<gene>
    <name evidence="4" type="ORF">KIP89_09445</name>
</gene>
<feature type="chain" id="PRO_5047212527" evidence="3">
    <location>
        <begin position="22"/>
        <end position="604"/>
    </location>
</feature>
<evidence type="ECO:0000256" key="1">
    <source>
        <dbReference type="PROSITE-ProRule" id="PRU00339"/>
    </source>
</evidence>
<sequence>MRPGAALLATLAALGATPVLAEAPPDAFIAHSAPAGNYLAARLATAERDTPAAASYYRALARTFPRSGEILERAFLAVLSEGNIDEAVDYAQRIVRIDPDHSLARLVLGVRAIKAKQFVTARSNLRRAGGQGAIAELNATLLGAWTQYGSGNPRAGVTAIDELKGPEWYAGFKDFHAGLLLDASGAKRDAGPRLEAALKLDPRTLRVVDAYGRWASRSGNKKLAIETYEAFDKLVPNDPMVAQELAQLNAGKTLTPLVTTPAAGAAEVLYGLGAALGRQGGEDLALIYLQLGRWLDPSHPLIQITLADLFEGLKRHDEAIALYRGVPKDSPFKVNADVQLGLNLEQIGEFDEARKTLTSVVEANPKDLRAMMALGDILRSNEKYAEAAAVYTQAIDELQAPTANNWMLYYFRGTCYERTKQWEKSEADLKKALELKPDQPHVLNYLGYSWVDQGINLEPGLDMIRKAVELRPDDGFFIDSLGWAYYRLGRYDDAVRELERAVELKPNETVINDHLGDAYWKVGRKLEARFKWNHARDLKPDADELAQIQRKIAVGLDEADKIKDQKPDIQKTETDGAAEPTQKAEAVTPATPPAPTPAKPDGGG</sequence>
<evidence type="ECO:0000313" key="5">
    <source>
        <dbReference type="Proteomes" id="UP001166585"/>
    </source>
</evidence>
<dbReference type="Pfam" id="PF13432">
    <property type="entry name" value="TPR_16"/>
    <property type="match status" value="2"/>
</dbReference>
<dbReference type="PROSITE" id="PS50293">
    <property type="entry name" value="TPR_REGION"/>
    <property type="match status" value="1"/>
</dbReference>
<feature type="compositionally biased region" description="Basic and acidic residues" evidence="2">
    <location>
        <begin position="558"/>
        <end position="574"/>
    </location>
</feature>
<dbReference type="EMBL" id="JAHCQH010000015">
    <property type="protein sequence ID" value="MBS9477330.1"/>
    <property type="molecule type" value="Genomic_DNA"/>
</dbReference>
<feature type="repeat" description="TPR" evidence="1">
    <location>
        <begin position="334"/>
        <end position="367"/>
    </location>
</feature>
<feature type="signal peptide" evidence="3">
    <location>
        <begin position="1"/>
        <end position="21"/>
    </location>
</feature>
<dbReference type="InterPro" id="IPR011990">
    <property type="entry name" value="TPR-like_helical_dom_sf"/>
</dbReference>
<dbReference type="Pfam" id="PF13414">
    <property type="entry name" value="TPR_11"/>
    <property type="match status" value="1"/>
</dbReference>
<dbReference type="InterPro" id="IPR019734">
    <property type="entry name" value="TPR_rpt"/>
</dbReference>
<feature type="repeat" description="TPR" evidence="1">
    <location>
        <begin position="406"/>
        <end position="439"/>
    </location>
</feature>
<dbReference type="PANTHER" id="PTHR12558:SF13">
    <property type="entry name" value="CELL DIVISION CYCLE PROTEIN 27 HOMOLOG"/>
    <property type="match status" value="1"/>
</dbReference>
<dbReference type="Proteomes" id="UP001166585">
    <property type="component" value="Unassembled WGS sequence"/>
</dbReference>
<dbReference type="Pfam" id="PF13181">
    <property type="entry name" value="TPR_8"/>
    <property type="match status" value="1"/>
</dbReference>
<dbReference type="Gene3D" id="1.25.40.10">
    <property type="entry name" value="Tetratricopeptide repeat domain"/>
    <property type="match status" value="4"/>
</dbReference>
<evidence type="ECO:0000256" key="2">
    <source>
        <dbReference type="SAM" id="MobiDB-lite"/>
    </source>
</evidence>
<organism evidence="4 5">
    <name type="scientific">Ancylobacter radicis</name>
    <dbReference type="NCBI Taxonomy" id="2836179"/>
    <lineage>
        <taxon>Bacteria</taxon>
        <taxon>Pseudomonadati</taxon>
        <taxon>Pseudomonadota</taxon>
        <taxon>Alphaproteobacteria</taxon>
        <taxon>Hyphomicrobiales</taxon>
        <taxon>Xanthobacteraceae</taxon>
        <taxon>Ancylobacter</taxon>
    </lineage>
</organism>
<feature type="repeat" description="TPR" evidence="1">
    <location>
        <begin position="475"/>
        <end position="508"/>
    </location>
</feature>
<dbReference type="SMART" id="SM00028">
    <property type="entry name" value="TPR"/>
    <property type="match status" value="7"/>
</dbReference>
<evidence type="ECO:0000313" key="4">
    <source>
        <dbReference type="EMBL" id="MBS9477330.1"/>
    </source>
</evidence>
<feature type="region of interest" description="Disordered" evidence="2">
    <location>
        <begin position="556"/>
        <end position="604"/>
    </location>
</feature>
<protein>
    <submittedName>
        <fullName evidence="4">Tetratricopeptide repeat protein</fullName>
    </submittedName>
</protein>
<keyword evidence="1" id="KW-0802">TPR repeat</keyword>
<dbReference type="SUPFAM" id="SSF48452">
    <property type="entry name" value="TPR-like"/>
    <property type="match status" value="2"/>
</dbReference>
<evidence type="ECO:0000256" key="3">
    <source>
        <dbReference type="SAM" id="SignalP"/>
    </source>
</evidence>
<dbReference type="PROSITE" id="PS50005">
    <property type="entry name" value="TPR"/>
    <property type="match status" value="3"/>
</dbReference>
<accession>A0ABS5R6P5</accession>
<reference evidence="4" key="1">
    <citation type="submission" date="2021-05" db="EMBL/GenBank/DDBJ databases">
        <authorList>
            <person name="Sun Q."/>
            <person name="Inoue M."/>
        </authorList>
    </citation>
    <scope>NUCLEOTIDE SEQUENCE</scope>
    <source>
        <strain evidence="4">VKM B-3255</strain>
    </source>
</reference>
<keyword evidence="3" id="KW-0732">Signal</keyword>
<proteinExistence type="predicted"/>
<keyword evidence="5" id="KW-1185">Reference proteome</keyword>
<comment type="caution">
    <text evidence="4">The sequence shown here is derived from an EMBL/GenBank/DDBJ whole genome shotgun (WGS) entry which is preliminary data.</text>
</comment>
<name>A0ABS5R6P5_9HYPH</name>
<dbReference type="PANTHER" id="PTHR12558">
    <property type="entry name" value="CELL DIVISION CYCLE 16,23,27"/>
    <property type="match status" value="1"/>
</dbReference>